<evidence type="ECO:0000313" key="1">
    <source>
        <dbReference type="EMBL" id="RRT55748.1"/>
    </source>
</evidence>
<dbReference type="Proteomes" id="UP000287651">
    <property type="component" value="Unassembled WGS sequence"/>
</dbReference>
<proteinExistence type="predicted"/>
<evidence type="ECO:0000313" key="2">
    <source>
        <dbReference type="Proteomes" id="UP000287651"/>
    </source>
</evidence>
<comment type="caution">
    <text evidence="1">The sequence shown here is derived from an EMBL/GenBank/DDBJ whole genome shotgun (WGS) entry which is preliminary data.</text>
</comment>
<organism evidence="1 2">
    <name type="scientific">Ensete ventricosum</name>
    <name type="common">Abyssinian banana</name>
    <name type="synonym">Musa ensete</name>
    <dbReference type="NCBI Taxonomy" id="4639"/>
    <lineage>
        <taxon>Eukaryota</taxon>
        <taxon>Viridiplantae</taxon>
        <taxon>Streptophyta</taxon>
        <taxon>Embryophyta</taxon>
        <taxon>Tracheophyta</taxon>
        <taxon>Spermatophyta</taxon>
        <taxon>Magnoliopsida</taxon>
        <taxon>Liliopsida</taxon>
        <taxon>Zingiberales</taxon>
        <taxon>Musaceae</taxon>
        <taxon>Ensete</taxon>
    </lineage>
</organism>
<sequence>MSSTSWISATRATSWYDDCRIRFLVATNIRTLRKKRRGNTKLRRQRSGVGGNAVNQNDEVAGVAVGATVRIQRRRHSRGRTCCPPRLGASGSNVVVAAPSSATQPPLPSLLSHLSPQLLPCFLLPLLVVAAFLLNCSLTCHVVASLSPVVAVTAANRLCPPLIDVDNLIAIKSYYIYDICP</sequence>
<protein>
    <submittedName>
        <fullName evidence="1">Uncharacterized protein</fullName>
    </submittedName>
</protein>
<name>A0A426YVJ7_ENSVE</name>
<gene>
    <name evidence="1" type="ORF">B296_00015649</name>
</gene>
<accession>A0A426YVJ7</accession>
<reference evidence="1 2" key="1">
    <citation type="journal article" date="2014" name="Agronomy (Basel)">
        <title>A Draft Genome Sequence for Ensete ventricosum, the Drought-Tolerant Tree Against Hunger.</title>
        <authorList>
            <person name="Harrison J."/>
            <person name="Moore K.A."/>
            <person name="Paszkiewicz K."/>
            <person name="Jones T."/>
            <person name="Grant M."/>
            <person name="Ambacheew D."/>
            <person name="Muzemil S."/>
            <person name="Studholme D.J."/>
        </authorList>
    </citation>
    <scope>NUCLEOTIDE SEQUENCE [LARGE SCALE GENOMIC DNA]</scope>
</reference>
<dbReference type="EMBL" id="AMZH03009945">
    <property type="protein sequence ID" value="RRT55748.1"/>
    <property type="molecule type" value="Genomic_DNA"/>
</dbReference>
<dbReference type="AlphaFoldDB" id="A0A426YVJ7"/>